<evidence type="ECO:0000313" key="1">
    <source>
        <dbReference type="EMBL" id="QEG37792.1"/>
    </source>
</evidence>
<gene>
    <name evidence="1" type="ORF">Pr1d_51390</name>
</gene>
<dbReference type="Proteomes" id="UP000323917">
    <property type="component" value="Chromosome"/>
</dbReference>
<dbReference type="AlphaFoldDB" id="A0A5B9QJA0"/>
<dbReference type="InterPro" id="IPR036388">
    <property type="entry name" value="WH-like_DNA-bd_sf"/>
</dbReference>
<dbReference type="OrthoDB" id="1796440at2"/>
<evidence type="ECO:0000313" key="2">
    <source>
        <dbReference type="Proteomes" id="UP000323917"/>
    </source>
</evidence>
<accession>A0A5B9QJA0</accession>
<organism evidence="1 2">
    <name type="scientific">Bythopirellula goksoeyrii</name>
    <dbReference type="NCBI Taxonomy" id="1400387"/>
    <lineage>
        <taxon>Bacteria</taxon>
        <taxon>Pseudomonadati</taxon>
        <taxon>Planctomycetota</taxon>
        <taxon>Planctomycetia</taxon>
        <taxon>Pirellulales</taxon>
        <taxon>Lacipirellulaceae</taxon>
        <taxon>Bythopirellula</taxon>
    </lineage>
</organism>
<reference evidence="1 2" key="1">
    <citation type="submission" date="2019-08" db="EMBL/GenBank/DDBJ databases">
        <title>Deep-cultivation of Planctomycetes and their phenomic and genomic characterization uncovers novel biology.</title>
        <authorList>
            <person name="Wiegand S."/>
            <person name="Jogler M."/>
            <person name="Boedeker C."/>
            <person name="Pinto D."/>
            <person name="Vollmers J."/>
            <person name="Rivas-Marin E."/>
            <person name="Kohn T."/>
            <person name="Peeters S.H."/>
            <person name="Heuer A."/>
            <person name="Rast P."/>
            <person name="Oberbeckmann S."/>
            <person name="Bunk B."/>
            <person name="Jeske O."/>
            <person name="Meyerdierks A."/>
            <person name="Storesund J.E."/>
            <person name="Kallscheuer N."/>
            <person name="Luecker S."/>
            <person name="Lage O.M."/>
            <person name="Pohl T."/>
            <person name="Merkel B.J."/>
            <person name="Hornburger P."/>
            <person name="Mueller R.-W."/>
            <person name="Bruemmer F."/>
            <person name="Labrenz M."/>
            <person name="Spormann A.M."/>
            <person name="Op den Camp H."/>
            <person name="Overmann J."/>
            <person name="Amann R."/>
            <person name="Jetten M.S.M."/>
            <person name="Mascher T."/>
            <person name="Medema M.H."/>
            <person name="Devos D.P."/>
            <person name="Kaster A.-K."/>
            <person name="Ovreas L."/>
            <person name="Rohde M."/>
            <person name="Galperin M.Y."/>
            <person name="Jogler C."/>
        </authorList>
    </citation>
    <scope>NUCLEOTIDE SEQUENCE [LARGE SCALE GENOMIC DNA]</scope>
    <source>
        <strain evidence="1 2">Pr1d</strain>
    </source>
</reference>
<name>A0A5B9QJA0_9BACT</name>
<dbReference type="EMBL" id="CP042913">
    <property type="protein sequence ID" value="QEG37792.1"/>
    <property type="molecule type" value="Genomic_DNA"/>
</dbReference>
<sequence>MAHKKSWREKLADDKGLPKVVKITGKMSQRLGTGTVVVPAPLEVDAAMKAIRRGKLTTIDLIRNSLAKKHRASVACPMTTGIFAWIASHAANESEEEGRKRITPYWRTLKKDGELNPKYPGGITNLKRRLAAEGHAIVRRGKRYFVQNYEQAAILPKLDSS</sequence>
<keyword evidence="2" id="KW-1185">Reference proteome</keyword>
<dbReference type="Gene3D" id="1.10.10.10">
    <property type="entry name" value="Winged helix-like DNA-binding domain superfamily/Winged helix DNA-binding domain"/>
    <property type="match status" value="1"/>
</dbReference>
<dbReference type="RefSeq" id="WP_148075970.1">
    <property type="nucleotide sequence ID" value="NZ_CP042913.1"/>
</dbReference>
<proteinExistence type="predicted"/>
<protein>
    <submittedName>
        <fullName evidence="1">Uncharacterized protein</fullName>
    </submittedName>
</protein>
<dbReference type="KEGG" id="bgok:Pr1d_51390"/>